<evidence type="ECO:0000256" key="3">
    <source>
        <dbReference type="ARBA" id="ARBA00022525"/>
    </source>
</evidence>
<evidence type="ECO:0000256" key="11">
    <source>
        <dbReference type="ARBA" id="ARBA00023277"/>
    </source>
</evidence>
<comment type="subcellular location">
    <subcellularLocation>
        <location evidence="2 15">Secreted</location>
    </subcellularLocation>
</comment>
<dbReference type="InterPro" id="IPR005103">
    <property type="entry name" value="AA9_LPMO"/>
</dbReference>
<dbReference type="GO" id="GO:0008810">
    <property type="term" value="F:cellulase activity"/>
    <property type="evidence" value="ECO:0007669"/>
    <property type="project" value="UniProtKB-UniRule"/>
</dbReference>
<sequence length="330" mass="34532">MKGFVRTATAAALASLVAGHSIFAEFEVNGVSAGKENALRLPTYDGPIEDVTSQYVACNGGPNPLVKFSPNVVDVPAGAEITARWIHTLDTDWRTGLIIDASHKGPIMVYLSKVSNAATAAIPSTGWFKIHEEGYNSATGKWAVDRLIADRGYKFRIPTCIAPGNYLMRVEIIALHAAGNYPGAQLYMECAQINITGGGSLNPATVNFPGAYKGTDPGIKFNLYTSPISYTIPGPRPVTCGGSNPTTAATTASRTTTTSSRVTTTTSRTGTTLVTTTRTTTTTTRTTTANGAVQTVWGQCGGIGWTGATACASGSNCVVSNPYFSQCLPA</sequence>
<name>A0AAV9US63_9PEZI</name>
<evidence type="ECO:0000256" key="10">
    <source>
        <dbReference type="ARBA" id="ARBA00023157"/>
    </source>
</evidence>
<keyword evidence="12 15" id="KW-0624">Polysaccharide degradation</keyword>
<dbReference type="Pfam" id="PF00734">
    <property type="entry name" value="CBM_1"/>
    <property type="match status" value="1"/>
</dbReference>
<evidence type="ECO:0000313" key="20">
    <source>
        <dbReference type="Proteomes" id="UP001375240"/>
    </source>
</evidence>
<evidence type="ECO:0000256" key="5">
    <source>
        <dbReference type="ARBA" id="ARBA00022729"/>
    </source>
</evidence>
<dbReference type="InterPro" id="IPR000254">
    <property type="entry name" value="CBD"/>
</dbReference>
<dbReference type="AlphaFoldDB" id="A0AAV9US63"/>
<keyword evidence="20" id="KW-1185">Reference proteome</keyword>
<dbReference type="PROSITE" id="PS00562">
    <property type="entry name" value="CBM1_1"/>
    <property type="match status" value="1"/>
</dbReference>
<dbReference type="Pfam" id="PF03443">
    <property type="entry name" value="AA9"/>
    <property type="match status" value="1"/>
</dbReference>
<keyword evidence="3 15" id="KW-0964">Secreted</keyword>
<dbReference type="PANTHER" id="PTHR33353">
    <property type="entry name" value="PUTATIVE (AFU_ORTHOLOGUE AFUA_1G12560)-RELATED"/>
    <property type="match status" value="1"/>
</dbReference>
<evidence type="ECO:0000256" key="8">
    <source>
        <dbReference type="ARBA" id="ARBA00023008"/>
    </source>
</evidence>
<keyword evidence="11 15" id="KW-0119">Carbohydrate metabolism</keyword>
<comment type="similarity">
    <text evidence="13">Belongs to the polysaccharide monooxygenase AA9 family.</text>
</comment>
<comment type="cofactor">
    <cofactor evidence="1">
        <name>Cu(2+)</name>
        <dbReference type="ChEBI" id="CHEBI:29036"/>
    </cofactor>
</comment>
<evidence type="ECO:0000256" key="1">
    <source>
        <dbReference type="ARBA" id="ARBA00001973"/>
    </source>
</evidence>
<evidence type="ECO:0000259" key="18">
    <source>
        <dbReference type="PROSITE" id="PS51164"/>
    </source>
</evidence>
<evidence type="ECO:0000256" key="15">
    <source>
        <dbReference type="RuleBase" id="RU368122"/>
    </source>
</evidence>
<feature type="domain" description="CBM1" evidence="18">
    <location>
        <begin position="292"/>
        <end position="328"/>
    </location>
</feature>
<evidence type="ECO:0000256" key="12">
    <source>
        <dbReference type="ARBA" id="ARBA00023326"/>
    </source>
</evidence>
<comment type="catalytic activity">
    <reaction evidence="14 15">
        <text>[(1-&gt;4)-beta-D-glucosyl]n+m + reduced acceptor + O2 = 4-dehydro-beta-D-glucosyl-[(1-&gt;4)-beta-D-glucosyl]n-1 + [(1-&gt;4)-beta-D-glucosyl]m + acceptor + H2O.</text>
        <dbReference type="EC" id="1.14.99.56"/>
    </reaction>
</comment>
<organism evidence="19 20">
    <name type="scientific">Orbilia brochopaga</name>
    <dbReference type="NCBI Taxonomy" id="3140254"/>
    <lineage>
        <taxon>Eukaryota</taxon>
        <taxon>Fungi</taxon>
        <taxon>Dikarya</taxon>
        <taxon>Ascomycota</taxon>
        <taxon>Pezizomycotina</taxon>
        <taxon>Orbiliomycetes</taxon>
        <taxon>Orbiliales</taxon>
        <taxon>Orbiliaceae</taxon>
        <taxon>Orbilia</taxon>
    </lineage>
</organism>
<dbReference type="InterPro" id="IPR049892">
    <property type="entry name" value="AA9"/>
</dbReference>
<feature type="compositionally biased region" description="Low complexity" evidence="16">
    <location>
        <begin position="246"/>
        <end position="269"/>
    </location>
</feature>
<feature type="signal peptide" evidence="17">
    <location>
        <begin position="1"/>
        <end position="19"/>
    </location>
</feature>
<evidence type="ECO:0000256" key="6">
    <source>
        <dbReference type="ARBA" id="ARBA00023001"/>
    </source>
</evidence>
<dbReference type="SMART" id="SM00236">
    <property type="entry name" value="fCBD"/>
    <property type="match status" value="1"/>
</dbReference>
<dbReference type="GO" id="GO:0046872">
    <property type="term" value="F:metal ion binding"/>
    <property type="evidence" value="ECO:0007669"/>
    <property type="project" value="UniProtKB-KW"/>
</dbReference>
<keyword evidence="5 17" id="KW-0732">Signal</keyword>
<dbReference type="GO" id="GO:0030245">
    <property type="term" value="P:cellulose catabolic process"/>
    <property type="evidence" value="ECO:0007669"/>
    <property type="project" value="UniProtKB-UniRule"/>
</dbReference>
<keyword evidence="4" id="KW-0479">Metal-binding</keyword>
<evidence type="ECO:0000256" key="14">
    <source>
        <dbReference type="ARBA" id="ARBA00045077"/>
    </source>
</evidence>
<dbReference type="InterPro" id="IPR035971">
    <property type="entry name" value="CBD_sf"/>
</dbReference>
<feature type="chain" id="PRO_5043395916" description="AA9 family lytic polysaccharide monooxygenase" evidence="17">
    <location>
        <begin position="20"/>
        <end position="330"/>
    </location>
</feature>
<evidence type="ECO:0000256" key="9">
    <source>
        <dbReference type="ARBA" id="ARBA00023033"/>
    </source>
</evidence>
<gene>
    <name evidence="19" type="ORF">TWF696_007144</name>
</gene>
<comment type="function">
    <text evidence="15">Lytic polysaccharide monooxygenase (LMPO) that depolymerizes crystalline and amorphous polysaccharides via the oxidation of scissile alpha- or beta-(1-4)-glycosidic bonds, yielding C1 and/or C4 oxidation products. Catalysis by LPMOs requires the reduction of the active-site copper from Cu(II) to Cu(I) by a reducing agent and H(2)O(2) or O(2) as a cosubstrate.</text>
</comment>
<evidence type="ECO:0000256" key="7">
    <source>
        <dbReference type="ARBA" id="ARBA00023002"/>
    </source>
</evidence>
<evidence type="ECO:0000256" key="2">
    <source>
        <dbReference type="ARBA" id="ARBA00004613"/>
    </source>
</evidence>
<keyword evidence="10 15" id="KW-1015">Disulfide bond</keyword>
<dbReference type="SUPFAM" id="SSF57180">
    <property type="entry name" value="Cellulose-binding domain"/>
    <property type="match status" value="1"/>
</dbReference>
<protein>
    <recommendedName>
        <fullName evidence="15">AA9 family lytic polysaccharide monooxygenase</fullName>
        <ecNumber evidence="15">1.14.99.56</ecNumber>
    </recommendedName>
    <alternativeName>
        <fullName evidence="15">Endo-beta-1,4-glucanase</fullName>
    </alternativeName>
    <alternativeName>
        <fullName evidence="15">Glycosyl hydrolase 61 family protein</fullName>
    </alternativeName>
</protein>
<dbReference type="PROSITE" id="PS51164">
    <property type="entry name" value="CBM1_2"/>
    <property type="match status" value="1"/>
</dbReference>
<comment type="caution">
    <text evidence="19">The sequence shown here is derived from an EMBL/GenBank/DDBJ whole genome shotgun (WGS) entry which is preliminary data.</text>
</comment>
<dbReference type="Gene3D" id="2.70.50.70">
    <property type="match status" value="1"/>
</dbReference>
<evidence type="ECO:0000256" key="17">
    <source>
        <dbReference type="SAM" id="SignalP"/>
    </source>
</evidence>
<dbReference type="GO" id="GO:0004497">
    <property type="term" value="F:monooxygenase activity"/>
    <property type="evidence" value="ECO:0007669"/>
    <property type="project" value="UniProtKB-KW"/>
</dbReference>
<dbReference type="GO" id="GO:0030248">
    <property type="term" value="F:cellulose binding"/>
    <property type="evidence" value="ECO:0007669"/>
    <property type="project" value="UniProtKB-UniRule"/>
</dbReference>
<proteinExistence type="inferred from homology"/>
<dbReference type="Proteomes" id="UP001375240">
    <property type="component" value="Unassembled WGS sequence"/>
</dbReference>
<evidence type="ECO:0000256" key="13">
    <source>
        <dbReference type="ARBA" id="ARBA00044502"/>
    </source>
</evidence>
<feature type="region of interest" description="Disordered" evidence="16">
    <location>
        <begin position="241"/>
        <end position="269"/>
    </location>
</feature>
<evidence type="ECO:0000256" key="16">
    <source>
        <dbReference type="SAM" id="MobiDB-lite"/>
    </source>
</evidence>
<dbReference type="CDD" id="cd21175">
    <property type="entry name" value="LPMO_AA9"/>
    <property type="match status" value="1"/>
</dbReference>
<comment type="domain">
    <text evidence="15">Has a modular structure: an endo-beta-1,4-glucanase catalytic module at the N-terminus, a linker rich in serines and threonines, and a C-terminal carbohydrate-binding module (CBM).</text>
</comment>
<dbReference type="EMBL" id="JAVHNQ010000005">
    <property type="protein sequence ID" value="KAK6347064.1"/>
    <property type="molecule type" value="Genomic_DNA"/>
</dbReference>
<evidence type="ECO:0000256" key="4">
    <source>
        <dbReference type="ARBA" id="ARBA00022723"/>
    </source>
</evidence>
<evidence type="ECO:0000313" key="19">
    <source>
        <dbReference type="EMBL" id="KAK6347064.1"/>
    </source>
</evidence>
<keyword evidence="7" id="KW-0560">Oxidoreductase</keyword>
<keyword evidence="9" id="KW-0503">Monooxygenase</keyword>
<dbReference type="GO" id="GO:0005576">
    <property type="term" value="C:extracellular region"/>
    <property type="evidence" value="ECO:0007669"/>
    <property type="project" value="UniProtKB-SubCell"/>
</dbReference>
<dbReference type="PANTHER" id="PTHR33353:SF18">
    <property type="entry name" value="ENDOGLUCANASE II"/>
    <property type="match status" value="1"/>
</dbReference>
<reference evidence="19 20" key="1">
    <citation type="submission" date="2019-10" db="EMBL/GenBank/DDBJ databases">
        <authorList>
            <person name="Palmer J.M."/>
        </authorList>
    </citation>
    <scope>NUCLEOTIDE SEQUENCE [LARGE SCALE GENOMIC DNA]</scope>
    <source>
        <strain evidence="19 20">TWF696</strain>
    </source>
</reference>
<keyword evidence="6 15" id="KW-0136">Cellulose degradation</keyword>
<dbReference type="EC" id="1.14.99.56" evidence="15"/>
<keyword evidence="8" id="KW-0186">Copper</keyword>
<accession>A0AAV9US63</accession>